<protein>
    <submittedName>
        <fullName evidence="1">Uncharacterized protein</fullName>
    </submittedName>
</protein>
<accession>A0A369ZMH6</accession>
<evidence type="ECO:0000313" key="1">
    <source>
        <dbReference type="EMBL" id="RDF09872.1"/>
    </source>
</evidence>
<proteinExistence type="predicted"/>
<comment type="caution">
    <text evidence="1">The sequence shown here is derived from an EMBL/GenBank/DDBJ whole genome shotgun (WGS) entry which is preliminary data.</text>
</comment>
<reference evidence="1 2" key="1">
    <citation type="submission" date="2018-05" db="EMBL/GenBank/DDBJ databases">
        <title>Draft Genome Sequences for a Diverse set of 7 Haemophilus Species.</title>
        <authorList>
            <person name="Nichols M."/>
            <person name="Topaz N."/>
            <person name="Wang X."/>
            <person name="Wang X."/>
            <person name="Boxrud D."/>
        </authorList>
    </citation>
    <scope>NUCLEOTIDE SEQUENCE [LARGE SCALE GENOMIC DNA]</scope>
    <source>
        <strain evidence="1 2">C2014016342</strain>
    </source>
</reference>
<sequence length="94" mass="10469">MAIKAKGLCPFCNEFIKASTIETNYLRRDKCKCPECKNFIYICRMPGCNNYAKGGEIWDDELCPSCTNSLDGRVASVATLGVTLFALFGKDEKK</sequence>
<gene>
    <name evidence="1" type="ORF">DPV92_06695</name>
</gene>
<dbReference type="Proteomes" id="UP000253945">
    <property type="component" value="Unassembled WGS sequence"/>
</dbReference>
<dbReference type="RefSeq" id="WP_111354209.1">
    <property type="nucleotide sequence ID" value="NZ_QEQF01000006.1"/>
</dbReference>
<dbReference type="EMBL" id="QEQF01000006">
    <property type="protein sequence ID" value="RDF09872.1"/>
    <property type="molecule type" value="Genomic_DNA"/>
</dbReference>
<evidence type="ECO:0000313" key="2">
    <source>
        <dbReference type="Proteomes" id="UP000253945"/>
    </source>
</evidence>
<dbReference type="AlphaFoldDB" id="A0A369ZMH6"/>
<organism evidence="1 2">
    <name type="scientific">Haemophilus paraphrohaemolyticus</name>
    <dbReference type="NCBI Taxonomy" id="736"/>
    <lineage>
        <taxon>Bacteria</taxon>
        <taxon>Pseudomonadati</taxon>
        <taxon>Pseudomonadota</taxon>
        <taxon>Gammaproteobacteria</taxon>
        <taxon>Pasteurellales</taxon>
        <taxon>Pasteurellaceae</taxon>
        <taxon>Haemophilus</taxon>
    </lineage>
</organism>
<keyword evidence="2" id="KW-1185">Reference proteome</keyword>
<name>A0A369ZMH6_9PAST</name>